<dbReference type="PANTHER" id="PTHR43685">
    <property type="entry name" value="GLYCOSYLTRANSFERASE"/>
    <property type="match status" value="1"/>
</dbReference>
<dbReference type="AlphaFoldDB" id="A0A3S3PIB4"/>
<dbReference type="InterPro" id="IPR029044">
    <property type="entry name" value="Nucleotide-diphossugar_trans"/>
</dbReference>
<comment type="caution">
    <text evidence="5">The sequence shown here is derived from an EMBL/GenBank/DDBJ whole genome shotgun (WGS) entry which is preliminary data.</text>
</comment>
<accession>A0A3S3PIB4</accession>
<sequence>MPHASIIVPARNAEATLDATLRSLRAQSFADLEIIVVDDGSTDRTVRIAADHAGEDPRVQLVVQANRGPAAARNSGIRVARGAIVGFCDAGDLWRPHKLAAHVRHLAAAPAVGLSFSGSARIGDAGHAPGLVQRPRLAGIRPEHVFLSNPVGNGSAAVLRRAALDAIAWHPAGERLGDWWFDESFRQFEDLECWLRLALTTDWQIEGVPGALTAHRLPPAGPPAGPPVAPGRQLAAWERVVAKLTPLAPEFFARHTPAARAYQLRALARGAVLAGDGRAALCLALASLRLSRQPLRREPAKTLTTLAAALALRLSGAAVPPVPQGRIASQAQIVSTDSAVATSTEEAATRFAAPYMLAKI</sequence>
<proteinExistence type="inferred from homology"/>
<dbReference type="CDD" id="cd00761">
    <property type="entry name" value="Glyco_tranf_GTA_type"/>
    <property type="match status" value="1"/>
</dbReference>
<evidence type="ECO:0000259" key="4">
    <source>
        <dbReference type="Pfam" id="PF00535"/>
    </source>
</evidence>
<dbReference type="Pfam" id="PF00535">
    <property type="entry name" value="Glycos_transf_2"/>
    <property type="match status" value="1"/>
</dbReference>
<evidence type="ECO:0000256" key="3">
    <source>
        <dbReference type="ARBA" id="ARBA00022679"/>
    </source>
</evidence>
<dbReference type="EMBL" id="SAVA01000001">
    <property type="protein sequence ID" value="RWR54726.1"/>
    <property type="molecule type" value="Genomic_DNA"/>
</dbReference>
<keyword evidence="2" id="KW-0328">Glycosyltransferase</keyword>
<evidence type="ECO:0000313" key="5">
    <source>
        <dbReference type="EMBL" id="RWR54726.1"/>
    </source>
</evidence>
<reference evidence="6" key="2">
    <citation type="submission" date="2019-01" db="EMBL/GenBank/DDBJ databases">
        <title>Sinorhodobacter populi sp. nov. isolated from the symptomatic bark tissue of Populus euramericana canker.</title>
        <authorList>
            <person name="Li Y."/>
        </authorList>
    </citation>
    <scope>NUCLEOTIDE SEQUENCE [LARGE SCALE GENOMIC DNA]</scope>
    <source>
        <strain evidence="6">CGMCC 1.12963</strain>
    </source>
</reference>
<comment type="similarity">
    <text evidence="1">Belongs to the glycosyltransferase 2 family.</text>
</comment>
<name>A0A3S3PIB4_9RHOB</name>
<dbReference type="InterPro" id="IPR001173">
    <property type="entry name" value="Glyco_trans_2-like"/>
</dbReference>
<dbReference type="Gene3D" id="3.90.550.10">
    <property type="entry name" value="Spore Coat Polysaccharide Biosynthesis Protein SpsA, Chain A"/>
    <property type="match status" value="1"/>
</dbReference>
<evidence type="ECO:0000256" key="1">
    <source>
        <dbReference type="ARBA" id="ARBA00006739"/>
    </source>
</evidence>
<keyword evidence="6" id="KW-1185">Reference proteome</keyword>
<protein>
    <submittedName>
        <fullName evidence="5">Glycosyltransferase family 2 protein</fullName>
    </submittedName>
</protein>
<organism evidence="5 6">
    <name type="scientific">Paenirhodobacter huangdaonensis</name>
    <dbReference type="NCBI Taxonomy" id="2501515"/>
    <lineage>
        <taxon>Bacteria</taxon>
        <taxon>Pseudomonadati</taxon>
        <taxon>Pseudomonadota</taxon>
        <taxon>Alphaproteobacteria</taxon>
        <taxon>Rhodobacterales</taxon>
        <taxon>Rhodobacter group</taxon>
        <taxon>Paenirhodobacter</taxon>
    </lineage>
</organism>
<evidence type="ECO:0000313" key="6">
    <source>
        <dbReference type="Proteomes" id="UP000288071"/>
    </source>
</evidence>
<feature type="domain" description="Glycosyltransferase 2-like" evidence="4">
    <location>
        <begin position="5"/>
        <end position="165"/>
    </location>
</feature>
<dbReference type="PANTHER" id="PTHR43685:SF5">
    <property type="entry name" value="GLYCOSYLTRANSFERASE EPSE-RELATED"/>
    <property type="match status" value="1"/>
</dbReference>
<dbReference type="Proteomes" id="UP000288071">
    <property type="component" value="Unassembled WGS sequence"/>
</dbReference>
<dbReference type="InterPro" id="IPR050834">
    <property type="entry name" value="Glycosyltransf_2"/>
</dbReference>
<reference evidence="5 6" key="1">
    <citation type="submission" date="2019-01" db="EMBL/GenBank/DDBJ databases">
        <title>Sinorhodobacter populi sp. nov. isolated from the symptomatic bark tissue of Populus euramericana canker.</title>
        <authorList>
            <person name="Xu G."/>
        </authorList>
    </citation>
    <scope>NUCLEOTIDE SEQUENCE [LARGE SCALE GENOMIC DNA]</scope>
    <source>
        <strain evidence="5 6">CGMCC 1.12963</strain>
    </source>
</reference>
<dbReference type="SUPFAM" id="SSF53448">
    <property type="entry name" value="Nucleotide-diphospho-sugar transferases"/>
    <property type="match status" value="1"/>
</dbReference>
<gene>
    <name evidence="5" type="ORF">EOW66_01280</name>
</gene>
<keyword evidence="3 5" id="KW-0808">Transferase</keyword>
<dbReference type="RefSeq" id="WP_128154214.1">
    <property type="nucleotide sequence ID" value="NZ_JBHSOM010000007.1"/>
</dbReference>
<evidence type="ECO:0000256" key="2">
    <source>
        <dbReference type="ARBA" id="ARBA00022676"/>
    </source>
</evidence>
<dbReference type="GO" id="GO:0016757">
    <property type="term" value="F:glycosyltransferase activity"/>
    <property type="evidence" value="ECO:0007669"/>
    <property type="project" value="UniProtKB-KW"/>
</dbReference>